<dbReference type="EMBL" id="KZ824634">
    <property type="protein sequence ID" value="RAK79049.1"/>
    <property type="molecule type" value="Genomic_DNA"/>
</dbReference>
<gene>
    <name evidence="3" type="ORF">BO72DRAFT_494406</name>
</gene>
<dbReference type="AlphaFoldDB" id="A0A8G1RUD6"/>
<dbReference type="PANTHER" id="PTHR37013:SF4">
    <property type="entry name" value="INTEGRAL MEMBRANE PROTEIN"/>
    <property type="match status" value="1"/>
</dbReference>
<dbReference type="Pfam" id="PF24802">
    <property type="entry name" value="DUF7703"/>
    <property type="match status" value="1"/>
</dbReference>
<dbReference type="InterPro" id="IPR056120">
    <property type="entry name" value="DUF7703"/>
</dbReference>
<keyword evidence="1" id="KW-0812">Transmembrane</keyword>
<organism evidence="3 4">
    <name type="scientific">Aspergillus fijiensis CBS 313.89</name>
    <dbReference type="NCBI Taxonomy" id="1448319"/>
    <lineage>
        <taxon>Eukaryota</taxon>
        <taxon>Fungi</taxon>
        <taxon>Dikarya</taxon>
        <taxon>Ascomycota</taxon>
        <taxon>Pezizomycotina</taxon>
        <taxon>Eurotiomycetes</taxon>
        <taxon>Eurotiomycetidae</taxon>
        <taxon>Eurotiales</taxon>
        <taxon>Aspergillaceae</taxon>
        <taxon>Aspergillus</taxon>
    </lineage>
</organism>
<feature type="transmembrane region" description="Helical" evidence="1">
    <location>
        <begin position="202"/>
        <end position="223"/>
    </location>
</feature>
<keyword evidence="1" id="KW-1133">Transmembrane helix</keyword>
<name>A0A8G1RUD6_9EURO</name>
<dbReference type="OrthoDB" id="405906at2759"/>
<evidence type="ECO:0000256" key="1">
    <source>
        <dbReference type="SAM" id="Phobius"/>
    </source>
</evidence>
<dbReference type="Proteomes" id="UP000249789">
    <property type="component" value="Unassembled WGS sequence"/>
</dbReference>
<feature type="transmembrane region" description="Helical" evidence="1">
    <location>
        <begin position="63"/>
        <end position="82"/>
    </location>
</feature>
<feature type="transmembrane region" description="Helical" evidence="1">
    <location>
        <begin position="30"/>
        <end position="51"/>
    </location>
</feature>
<protein>
    <recommendedName>
        <fullName evidence="2">DUF7703 domain-containing protein</fullName>
    </recommendedName>
</protein>
<dbReference type="GeneID" id="63865799"/>
<proteinExistence type="predicted"/>
<dbReference type="VEuPathDB" id="FungiDB:BO72DRAFT_494406"/>
<keyword evidence="4" id="KW-1185">Reference proteome</keyword>
<accession>A0A8G1RUD6</accession>
<evidence type="ECO:0000259" key="2">
    <source>
        <dbReference type="Pfam" id="PF24802"/>
    </source>
</evidence>
<keyword evidence="1" id="KW-0472">Membrane</keyword>
<feature type="domain" description="DUF7703" evidence="2">
    <location>
        <begin position="1"/>
        <end position="258"/>
    </location>
</feature>
<feature type="transmembrane region" description="Helical" evidence="1">
    <location>
        <begin position="6"/>
        <end position="23"/>
    </location>
</feature>
<dbReference type="RefSeq" id="XP_040803059.1">
    <property type="nucleotide sequence ID" value="XM_040948466.1"/>
</dbReference>
<evidence type="ECO:0000313" key="4">
    <source>
        <dbReference type="Proteomes" id="UP000249789"/>
    </source>
</evidence>
<sequence>MAAFIGISWWLGLEVNASLFLTFKRRRGLYFWSCALVSWAIVLQPLFIILADFHVWTDPVPSITMIYLTWLIMVVPQSWVLYSRLHLLLRNAKVLRTIKFILIANSVVFSIPTIVIGIMAQATNINPALSSANLIWDRVQLAAFLIQETALSTLYILQTRTFQRGRAPLRERPYSPYAPRSASALLHGVEPDRPSLKGQTNVLWQLVYANVLIIVLDFTFFGIQCARMFYLQGALKPCVYGIKLKIEFLILNRLREITLQPASRGIYLGSEQASGQLMGRNVLSPDTAEEAHTHRAIIQAK</sequence>
<dbReference type="PANTHER" id="PTHR37013">
    <property type="entry name" value="INTEGRAL MEMBRANE PROTEIN (AFU_ORTHOLOGUE AFUA_1G05950)-RELATED"/>
    <property type="match status" value="1"/>
</dbReference>
<reference evidence="3 4" key="1">
    <citation type="submission" date="2018-02" db="EMBL/GenBank/DDBJ databases">
        <title>The genomes of Aspergillus section Nigri reveals drivers in fungal speciation.</title>
        <authorList>
            <consortium name="DOE Joint Genome Institute"/>
            <person name="Vesth T.C."/>
            <person name="Nybo J."/>
            <person name="Theobald S."/>
            <person name="Brandl J."/>
            <person name="Frisvad J.C."/>
            <person name="Nielsen K.F."/>
            <person name="Lyhne E.K."/>
            <person name="Kogle M.E."/>
            <person name="Kuo A."/>
            <person name="Riley R."/>
            <person name="Clum A."/>
            <person name="Nolan M."/>
            <person name="Lipzen A."/>
            <person name="Salamov A."/>
            <person name="Henrissat B."/>
            <person name="Wiebenga A."/>
            <person name="De vries R.P."/>
            <person name="Grigoriev I.V."/>
            <person name="Mortensen U.H."/>
            <person name="Andersen M.R."/>
            <person name="Baker S.E."/>
        </authorList>
    </citation>
    <scope>NUCLEOTIDE SEQUENCE [LARGE SCALE GENOMIC DNA]</scope>
    <source>
        <strain evidence="3 4">CBS 313.89</strain>
    </source>
</reference>
<evidence type="ECO:0000313" key="3">
    <source>
        <dbReference type="EMBL" id="RAK79049.1"/>
    </source>
</evidence>
<feature type="transmembrane region" description="Helical" evidence="1">
    <location>
        <begin position="94"/>
        <end position="119"/>
    </location>
</feature>